<keyword evidence="4 5" id="KW-0472">Membrane</keyword>
<feature type="transmembrane region" description="Helical" evidence="5">
    <location>
        <begin position="54"/>
        <end position="78"/>
    </location>
</feature>
<keyword evidence="2 5" id="KW-0812">Transmembrane</keyword>
<keyword evidence="3 5" id="KW-1133">Transmembrane helix</keyword>
<evidence type="ECO:0000313" key="7">
    <source>
        <dbReference type="EMBL" id="PMF17735.1"/>
    </source>
</evidence>
<feature type="transmembrane region" description="Helical" evidence="5">
    <location>
        <begin position="84"/>
        <end position="117"/>
    </location>
</feature>
<dbReference type="SUPFAM" id="SSF50182">
    <property type="entry name" value="Sm-like ribonucleoproteins"/>
    <property type="match status" value="1"/>
</dbReference>
<dbReference type="Proteomes" id="UP000235405">
    <property type="component" value="Unassembled WGS sequence"/>
</dbReference>
<reference evidence="7" key="2">
    <citation type="submission" date="2016-07" db="EMBL/GenBank/DDBJ databases">
        <authorList>
            <person name="Wan K."/>
            <person name="Booth B."/>
            <person name="Spirohn K."/>
            <person name="Hao T."/>
            <person name="Hu Y."/>
            <person name="Calderwood M."/>
            <person name="Hill D."/>
            <person name="Mohr S."/>
            <person name="Vidal M."/>
            <person name="Celniker S."/>
            <person name="Perrimon N."/>
        </authorList>
    </citation>
    <scope>NUCLEOTIDE SEQUENCE</scope>
    <source>
        <strain evidence="7">10N.286.54.F3</strain>
    </source>
</reference>
<evidence type="ECO:0000313" key="8">
    <source>
        <dbReference type="EMBL" id="PTP39101.1"/>
    </source>
</evidence>
<protein>
    <recommendedName>
        <fullName evidence="5">Small-conductance mechanosensitive channel</fullName>
    </recommendedName>
</protein>
<organism evidence="8 10">
    <name type="scientific">Vibrio splendidus</name>
    <dbReference type="NCBI Taxonomy" id="29497"/>
    <lineage>
        <taxon>Bacteria</taxon>
        <taxon>Pseudomonadati</taxon>
        <taxon>Pseudomonadota</taxon>
        <taxon>Gammaproteobacteria</taxon>
        <taxon>Vibrionales</taxon>
        <taxon>Vibrionaceae</taxon>
        <taxon>Vibrio</taxon>
    </lineage>
</organism>
<keyword evidence="5" id="KW-0406">Ion transport</keyword>
<comment type="function">
    <text evidence="5">Mechanosensitive channel that participates in the regulation of osmotic pressure changes within the cell, opening in response to stretch forces in the membrane lipid bilayer, without the need for other proteins. Contributes to normal resistance to hypoosmotic shock. Forms an ion channel of 1.0 nanosiemens conductance with a slight preference for anions.</text>
</comment>
<name>A0A1C3IQP8_VIBSP</name>
<comment type="subcellular location">
    <subcellularLocation>
        <location evidence="5">Cell inner membrane</location>
        <topology evidence="5">Multi-pass membrane protein</topology>
    </subcellularLocation>
    <subcellularLocation>
        <location evidence="1">Membrane</location>
    </subcellularLocation>
</comment>
<dbReference type="InterPro" id="IPR010920">
    <property type="entry name" value="LSM_dom_sf"/>
</dbReference>
<gene>
    <name evidence="7" type="ORF">BCV19_17935</name>
    <name evidence="8" type="ORF">CWO07_02950</name>
</gene>
<dbReference type="Pfam" id="PF00924">
    <property type="entry name" value="MS_channel_2nd"/>
    <property type="match status" value="1"/>
</dbReference>
<keyword evidence="5" id="KW-1003">Cell membrane</keyword>
<reference evidence="7" key="4">
    <citation type="journal article" date="2018" name="Nature">
        <title>A major lineage of non-tailed dsDNA viruses as unrecognized killers of marine bacteria.</title>
        <authorList>
            <person name="Kauffman K.M."/>
            <person name="Hussain F.A."/>
            <person name="Yang J."/>
            <person name="Arevalo P."/>
            <person name="Brown J.M."/>
            <person name="Chang W.K."/>
            <person name="VanInsberghe D."/>
            <person name="Elsherbini J."/>
            <person name="Sharma R.S."/>
            <person name="Cutler M.B."/>
            <person name="Kelly L."/>
            <person name="Polz M.F."/>
        </authorList>
    </citation>
    <scope>NUCLEOTIDE SEQUENCE</scope>
    <source>
        <strain evidence="7">10N.286.54.F3</strain>
    </source>
</reference>
<dbReference type="PANTHER" id="PTHR30221:SF8">
    <property type="entry name" value="SMALL-CONDUCTANCE MECHANOSENSITIVE CHANNEL"/>
    <property type="match status" value="1"/>
</dbReference>
<feature type="domain" description="Mechanosensitive ion channel MscS" evidence="6">
    <location>
        <begin position="103"/>
        <end position="167"/>
    </location>
</feature>
<feature type="transmembrane region" description="Helical" evidence="5">
    <location>
        <begin position="12"/>
        <end position="30"/>
    </location>
</feature>
<dbReference type="RefSeq" id="WP_017094089.1">
    <property type="nucleotide sequence ID" value="NZ_CAWNSC010000006.1"/>
</dbReference>
<evidence type="ECO:0000256" key="3">
    <source>
        <dbReference type="ARBA" id="ARBA00022989"/>
    </source>
</evidence>
<evidence type="ECO:0000256" key="4">
    <source>
        <dbReference type="ARBA" id="ARBA00023136"/>
    </source>
</evidence>
<dbReference type="GO" id="GO:0005886">
    <property type="term" value="C:plasma membrane"/>
    <property type="evidence" value="ECO:0007669"/>
    <property type="project" value="UniProtKB-SubCell"/>
</dbReference>
<keyword evidence="5" id="KW-0407">Ion channel</keyword>
<dbReference type="PANTHER" id="PTHR30221">
    <property type="entry name" value="SMALL-CONDUCTANCE MECHANOSENSITIVE CHANNEL"/>
    <property type="match status" value="1"/>
</dbReference>
<dbReference type="InterPro" id="IPR045275">
    <property type="entry name" value="MscS_archaea/bacteria_type"/>
</dbReference>
<comment type="caution">
    <text evidence="8">The sequence shown here is derived from an EMBL/GenBank/DDBJ whole genome shotgun (WGS) entry which is preliminary data.</text>
</comment>
<sequence length="182" mass="20667">MPNFLVHIFNTLKQYDLLLALVFVLAYWLLKRFISTTVINLAQVKSVASTRTMFIIRCFNIFSFILLFATYIIVSGIGYGNFTIFISSLVTVFGVAFIAQWSILSNITASFLIFFVFPYRIGDSIIVADGDDIEGKILEIKMFHTLIKHPSGNLIAYPNSLLLQKSVTKVLKKNSPRTERPR</sequence>
<evidence type="ECO:0000259" key="6">
    <source>
        <dbReference type="Pfam" id="PF00924"/>
    </source>
</evidence>
<accession>A0A1C3IQP8</accession>
<keyword evidence="5" id="KW-0997">Cell inner membrane</keyword>
<evidence type="ECO:0000313" key="10">
    <source>
        <dbReference type="Proteomes" id="UP000244197"/>
    </source>
</evidence>
<dbReference type="InterPro" id="IPR006685">
    <property type="entry name" value="MscS_channel_2nd"/>
</dbReference>
<dbReference type="Gene3D" id="2.30.30.60">
    <property type="match status" value="1"/>
</dbReference>
<evidence type="ECO:0000313" key="9">
    <source>
        <dbReference type="Proteomes" id="UP000235405"/>
    </source>
</evidence>
<comment type="subunit">
    <text evidence="5">Homoheptamer.</text>
</comment>
<comment type="similarity">
    <text evidence="5">Belongs to the MscS (TC 1.A.23) family.</text>
</comment>
<evidence type="ECO:0000256" key="5">
    <source>
        <dbReference type="RuleBase" id="RU369025"/>
    </source>
</evidence>
<proteinExistence type="inferred from homology"/>
<comment type="caution">
    <text evidence="5">Lacks conserved residue(s) required for the propagation of feature annotation.</text>
</comment>
<dbReference type="EMBL" id="PIFK01000004">
    <property type="protein sequence ID" value="PTP39101.1"/>
    <property type="molecule type" value="Genomic_DNA"/>
</dbReference>
<reference evidence="9" key="1">
    <citation type="submission" date="2016-07" db="EMBL/GenBank/DDBJ databases">
        <title>Nontailed viruses are major unrecognized killers of bacteria in the ocean.</title>
        <authorList>
            <person name="Kauffman K."/>
            <person name="Hussain F."/>
            <person name="Yang J."/>
            <person name="Arevalo P."/>
            <person name="Brown J."/>
            <person name="Cutler M."/>
            <person name="Kelly L."/>
            <person name="Polz M.F."/>
        </authorList>
    </citation>
    <scope>NUCLEOTIDE SEQUENCE [LARGE SCALE GENOMIC DNA]</scope>
    <source>
        <strain evidence="9">10N.286.54.F3</strain>
    </source>
</reference>
<keyword evidence="5" id="KW-0813">Transport</keyword>
<dbReference type="EMBL" id="MCSW01000217">
    <property type="protein sequence ID" value="PMF17735.1"/>
    <property type="molecule type" value="Genomic_DNA"/>
</dbReference>
<dbReference type="AlphaFoldDB" id="A0A1C3IQP8"/>
<reference evidence="8 10" key="3">
    <citation type="submission" date="2017-11" db="EMBL/GenBank/DDBJ databases">
        <title>Population delineation of vibrios coincides with oyster pathogenicity.</title>
        <authorList>
            <person name="Bruto M."/>
            <person name="Labreuche Y."/>
            <person name="James A."/>
            <person name="Piel D."/>
            <person name="Chenivesse S."/>
            <person name="Petton B."/>
            <person name="Polz M.F."/>
            <person name="Le Roux F."/>
        </authorList>
    </citation>
    <scope>NUCLEOTIDE SEQUENCE [LARGE SCALE GENOMIC DNA]</scope>
    <source>
        <strain evidence="8 10">FF_144</strain>
    </source>
</reference>
<dbReference type="Proteomes" id="UP000244197">
    <property type="component" value="Unassembled WGS sequence"/>
</dbReference>
<dbReference type="GO" id="GO:0008381">
    <property type="term" value="F:mechanosensitive monoatomic ion channel activity"/>
    <property type="evidence" value="ECO:0007669"/>
    <property type="project" value="InterPro"/>
</dbReference>
<dbReference type="InterPro" id="IPR023408">
    <property type="entry name" value="MscS_beta-dom_sf"/>
</dbReference>
<evidence type="ECO:0000256" key="2">
    <source>
        <dbReference type="ARBA" id="ARBA00022692"/>
    </source>
</evidence>
<evidence type="ECO:0000256" key="1">
    <source>
        <dbReference type="ARBA" id="ARBA00004370"/>
    </source>
</evidence>